<dbReference type="Proteomes" id="UP000708208">
    <property type="component" value="Unassembled WGS sequence"/>
</dbReference>
<evidence type="ECO:0000256" key="1">
    <source>
        <dbReference type="SAM" id="MobiDB-lite"/>
    </source>
</evidence>
<evidence type="ECO:0000313" key="3">
    <source>
        <dbReference type="Proteomes" id="UP000708208"/>
    </source>
</evidence>
<protein>
    <submittedName>
        <fullName evidence="2">Uncharacterized protein</fullName>
    </submittedName>
</protein>
<sequence>MGRGRNSREADTSTDSKEKTQDSMVELVYYELRGRSCRKILRRNGSPHKLLLFPEESWARSATTAYWLLSVSWWSRSRCRITEVSGSQKRSARAKIHEIEDSTLCIIGSFKTGAEPDFKLVLTSDVAQEDFNMGYSLTGLLERGDRRKYGLQPSHFVAVRRKELEPESTRLYHVYSNFTASSLYDIYDYQ</sequence>
<keyword evidence="3" id="KW-1185">Reference proteome</keyword>
<name>A0A8J2L272_9HEXA</name>
<accession>A0A8J2L272</accession>
<proteinExistence type="predicted"/>
<evidence type="ECO:0000313" key="2">
    <source>
        <dbReference type="EMBL" id="CAG7823885.1"/>
    </source>
</evidence>
<comment type="caution">
    <text evidence="2">The sequence shown here is derived from an EMBL/GenBank/DDBJ whole genome shotgun (WGS) entry which is preliminary data.</text>
</comment>
<dbReference type="OrthoDB" id="9974612at2759"/>
<dbReference type="AlphaFoldDB" id="A0A8J2L272"/>
<dbReference type="EMBL" id="CAJVCH010530909">
    <property type="protein sequence ID" value="CAG7823885.1"/>
    <property type="molecule type" value="Genomic_DNA"/>
</dbReference>
<reference evidence="2" key="1">
    <citation type="submission" date="2021-06" db="EMBL/GenBank/DDBJ databases">
        <authorList>
            <person name="Hodson N. C."/>
            <person name="Mongue J. A."/>
            <person name="Jaron S. K."/>
        </authorList>
    </citation>
    <scope>NUCLEOTIDE SEQUENCE</scope>
</reference>
<organism evidence="2 3">
    <name type="scientific">Allacma fusca</name>
    <dbReference type="NCBI Taxonomy" id="39272"/>
    <lineage>
        <taxon>Eukaryota</taxon>
        <taxon>Metazoa</taxon>
        <taxon>Ecdysozoa</taxon>
        <taxon>Arthropoda</taxon>
        <taxon>Hexapoda</taxon>
        <taxon>Collembola</taxon>
        <taxon>Symphypleona</taxon>
        <taxon>Sminthuridae</taxon>
        <taxon>Allacma</taxon>
    </lineage>
</organism>
<feature type="region of interest" description="Disordered" evidence="1">
    <location>
        <begin position="1"/>
        <end position="20"/>
    </location>
</feature>
<gene>
    <name evidence="2" type="ORF">AFUS01_LOCUS34074</name>
</gene>